<feature type="compositionally biased region" description="Polar residues" evidence="1">
    <location>
        <begin position="27"/>
        <end position="38"/>
    </location>
</feature>
<dbReference type="WBParaSite" id="HCON_00152555-00001">
    <property type="protein sequence ID" value="HCON_00152555-00001"/>
    <property type="gene ID" value="HCON_00152555"/>
</dbReference>
<evidence type="ECO:0000313" key="2">
    <source>
        <dbReference type="Proteomes" id="UP000025227"/>
    </source>
</evidence>
<protein>
    <submittedName>
        <fullName evidence="3">Transmembrane protein</fullName>
    </submittedName>
</protein>
<proteinExistence type="predicted"/>
<reference evidence="3" key="1">
    <citation type="submission" date="2020-12" db="UniProtKB">
        <authorList>
            <consortium name="WormBaseParasite"/>
        </authorList>
    </citation>
    <scope>IDENTIFICATION</scope>
    <source>
        <strain evidence="3">MHco3</strain>
    </source>
</reference>
<dbReference type="OrthoDB" id="5851633at2759"/>
<evidence type="ECO:0000256" key="1">
    <source>
        <dbReference type="SAM" id="MobiDB-lite"/>
    </source>
</evidence>
<name>A0A7I4YX03_HAECO</name>
<evidence type="ECO:0000313" key="3">
    <source>
        <dbReference type="WBParaSite" id="HCON_00152555-00001"/>
    </source>
</evidence>
<keyword evidence="2" id="KW-1185">Reference proteome</keyword>
<dbReference type="AlphaFoldDB" id="A0A7I4YX03"/>
<accession>A0A7I4YX03</accession>
<feature type="region of interest" description="Disordered" evidence="1">
    <location>
        <begin position="1"/>
        <end position="47"/>
    </location>
</feature>
<dbReference type="Proteomes" id="UP000025227">
    <property type="component" value="Unplaced"/>
</dbReference>
<organism evidence="2 3">
    <name type="scientific">Haemonchus contortus</name>
    <name type="common">Barber pole worm</name>
    <dbReference type="NCBI Taxonomy" id="6289"/>
    <lineage>
        <taxon>Eukaryota</taxon>
        <taxon>Metazoa</taxon>
        <taxon>Ecdysozoa</taxon>
        <taxon>Nematoda</taxon>
        <taxon>Chromadorea</taxon>
        <taxon>Rhabditida</taxon>
        <taxon>Rhabditina</taxon>
        <taxon>Rhabditomorpha</taxon>
        <taxon>Strongyloidea</taxon>
        <taxon>Trichostrongylidae</taxon>
        <taxon>Haemonchus</taxon>
    </lineage>
</organism>
<sequence>MNGSFQLHLHRKSNENPVKMHHRKQRSGTGTTTPTNGRSPRAESESMGKLRFVKKPLCLQYNVSSQCARRHQFYKSKPKDQSFLMAIIVCLVRLACWIDSFVRNEVWHFLTAPASELSYISQPSGDEFSKGKLKARRKTRTRSSACSRFRRGIWAHSMASESLERRAYRYQLCY</sequence>